<feature type="compositionally biased region" description="Polar residues" evidence="1">
    <location>
        <begin position="41"/>
        <end position="53"/>
    </location>
</feature>
<feature type="compositionally biased region" description="Polar residues" evidence="1">
    <location>
        <begin position="452"/>
        <end position="462"/>
    </location>
</feature>
<gene>
    <name evidence="2" type="ORF">BJ875DRAFT_443659</name>
</gene>
<feature type="compositionally biased region" description="Low complexity" evidence="1">
    <location>
        <begin position="239"/>
        <end position="262"/>
    </location>
</feature>
<feature type="compositionally biased region" description="Polar residues" evidence="1">
    <location>
        <begin position="306"/>
        <end position="315"/>
    </location>
</feature>
<feature type="region of interest" description="Disordered" evidence="1">
    <location>
        <begin position="391"/>
        <end position="500"/>
    </location>
</feature>
<name>A0A9P7YDU6_9HELO</name>
<feature type="compositionally biased region" description="Basic and acidic residues" evidence="1">
    <location>
        <begin position="470"/>
        <end position="482"/>
    </location>
</feature>
<keyword evidence="3" id="KW-1185">Reference proteome</keyword>
<reference evidence="2" key="1">
    <citation type="journal article" date="2021" name="IMA Fungus">
        <title>Genomic characterization of three marine fungi, including Emericellopsis atlantica sp. nov. with signatures of a generalist lifestyle and marine biomass degradation.</title>
        <authorList>
            <person name="Hagestad O.C."/>
            <person name="Hou L."/>
            <person name="Andersen J.H."/>
            <person name="Hansen E.H."/>
            <person name="Altermark B."/>
            <person name="Li C."/>
            <person name="Kuhnert E."/>
            <person name="Cox R.J."/>
            <person name="Crous P.W."/>
            <person name="Spatafora J.W."/>
            <person name="Lail K."/>
            <person name="Amirebrahimi M."/>
            <person name="Lipzen A."/>
            <person name="Pangilinan J."/>
            <person name="Andreopoulos W."/>
            <person name="Hayes R.D."/>
            <person name="Ng V."/>
            <person name="Grigoriev I.V."/>
            <person name="Jackson S.A."/>
            <person name="Sutton T.D.S."/>
            <person name="Dobson A.D.W."/>
            <person name="Rama T."/>
        </authorList>
    </citation>
    <scope>NUCLEOTIDE SEQUENCE</scope>
    <source>
        <strain evidence="2">TRa018bII</strain>
    </source>
</reference>
<feature type="compositionally biased region" description="Polar residues" evidence="1">
    <location>
        <begin position="602"/>
        <end position="617"/>
    </location>
</feature>
<feature type="compositionally biased region" description="Basic and acidic residues" evidence="1">
    <location>
        <begin position="858"/>
        <end position="878"/>
    </location>
</feature>
<feature type="compositionally biased region" description="Polar residues" evidence="1">
    <location>
        <begin position="685"/>
        <end position="694"/>
    </location>
</feature>
<feature type="region of interest" description="Disordered" evidence="1">
    <location>
        <begin position="231"/>
        <end position="266"/>
    </location>
</feature>
<proteinExistence type="predicted"/>
<organism evidence="2 3">
    <name type="scientific">Amylocarpus encephaloides</name>
    <dbReference type="NCBI Taxonomy" id="45428"/>
    <lineage>
        <taxon>Eukaryota</taxon>
        <taxon>Fungi</taxon>
        <taxon>Dikarya</taxon>
        <taxon>Ascomycota</taxon>
        <taxon>Pezizomycotina</taxon>
        <taxon>Leotiomycetes</taxon>
        <taxon>Helotiales</taxon>
        <taxon>Helotiales incertae sedis</taxon>
        <taxon>Amylocarpus</taxon>
    </lineage>
</organism>
<dbReference type="AlphaFoldDB" id="A0A9P7YDU6"/>
<feature type="compositionally biased region" description="Low complexity" evidence="1">
    <location>
        <begin position="813"/>
        <end position="828"/>
    </location>
</feature>
<feature type="region of interest" description="Disordered" evidence="1">
    <location>
        <begin position="105"/>
        <end position="215"/>
    </location>
</feature>
<feature type="compositionally biased region" description="Low complexity" evidence="1">
    <location>
        <begin position="779"/>
        <end position="795"/>
    </location>
</feature>
<feature type="compositionally biased region" description="Polar residues" evidence="1">
    <location>
        <begin position="106"/>
        <end position="123"/>
    </location>
</feature>
<dbReference type="OrthoDB" id="5386674at2759"/>
<feature type="compositionally biased region" description="Polar residues" evidence="1">
    <location>
        <begin position="331"/>
        <end position="340"/>
    </location>
</feature>
<evidence type="ECO:0000313" key="3">
    <source>
        <dbReference type="Proteomes" id="UP000824998"/>
    </source>
</evidence>
<evidence type="ECO:0000313" key="2">
    <source>
        <dbReference type="EMBL" id="KAG9231904.1"/>
    </source>
</evidence>
<feature type="compositionally biased region" description="Basic and acidic residues" evidence="1">
    <location>
        <begin position="140"/>
        <end position="159"/>
    </location>
</feature>
<dbReference type="Proteomes" id="UP000824998">
    <property type="component" value="Unassembled WGS sequence"/>
</dbReference>
<feature type="compositionally biased region" description="Polar residues" evidence="1">
    <location>
        <begin position="399"/>
        <end position="415"/>
    </location>
</feature>
<comment type="caution">
    <text evidence="2">The sequence shown here is derived from an EMBL/GenBank/DDBJ whole genome shotgun (WGS) entry which is preliminary data.</text>
</comment>
<feature type="region of interest" description="Disordered" evidence="1">
    <location>
        <begin position="1"/>
        <end position="55"/>
    </location>
</feature>
<feature type="compositionally biased region" description="Basic and acidic residues" evidence="1">
    <location>
        <begin position="281"/>
        <end position="292"/>
    </location>
</feature>
<protein>
    <submittedName>
        <fullName evidence="2">Uncharacterized protein</fullName>
    </submittedName>
</protein>
<evidence type="ECO:0000256" key="1">
    <source>
        <dbReference type="SAM" id="MobiDB-lite"/>
    </source>
</evidence>
<dbReference type="EMBL" id="MU251575">
    <property type="protein sequence ID" value="KAG9231904.1"/>
    <property type="molecule type" value="Genomic_DNA"/>
</dbReference>
<feature type="compositionally biased region" description="Low complexity" evidence="1">
    <location>
        <begin position="634"/>
        <end position="646"/>
    </location>
</feature>
<feature type="region of interest" description="Disordered" evidence="1">
    <location>
        <begin position="281"/>
        <end position="340"/>
    </location>
</feature>
<feature type="compositionally biased region" description="Polar residues" evidence="1">
    <location>
        <begin position="172"/>
        <end position="192"/>
    </location>
</feature>
<feature type="region of interest" description="Disordered" evidence="1">
    <location>
        <begin position="542"/>
        <end position="561"/>
    </location>
</feature>
<feature type="compositionally biased region" description="Low complexity" evidence="1">
    <location>
        <begin position="930"/>
        <end position="941"/>
    </location>
</feature>
<feature type="region of interest" description="Disordered" evidence="1">
    <location>
        <begin position="757"/>
        <end position="941"/>
    </location>
</feature>
<accession>A0A9P7YDU6</accession>
<sequence length="1020" mass="109158">MSPPDRNGRPALARRNTFQRMLDLEKKSKVNRMQVPPSAPLPNSRTSTSSSANDHIVDCHLESHPALLANKGRAMTTPALSVAIPNPDLSADAPTKKYVIQAGNVVPQSEAESGNESARSSICRSPGWDDVSGNKKKKDKQAAKDKKKADKKKADIEVKHTHRMHNRLSKAPPTTNRFSKIVDKSTSTSVATTPEPPQASPAMSKSSGNRSRRGSIDASIKSLLNATQGIPSLWKHKSATPPTAAPTRATPTRESSSQSSSSNGFIGGLKLRLSEEAAVQDRTRHSTVRDQRPPLSGVKPDHRGQFKTTQDTTRTVGAGNPSERVNRQRHNSSSIFDESARTPQQWDSIYAQAGRLVGIESQPMAPVPDVTPIMQRNIKTHKQERVSMWGAVPGETRQHNSPSSGRDSSNASKSRFAQPRTSEDVDNSSGGRSTHIRGGSVDSRKTRDTRGYVQSQRQQSNDRAMAAFEDEYRDRQSTDSARRGRSPSFHSVKSRVSVDVTSNLSKPPALAIGSATSTPGDVGGPLAFFGEYTPPPLEFDSHSPVSEISSERNHNRNGSKGLKGLKIAARSAFSKQSPVPSPSPVANSFVSSNFEVAASPPGSKSSTPEGFSHTGRSSKAERILGVVAPPGQLSSPATTPVSSVPPGRRQNGEASPPNVGQRKGAGTGSHTRTATDSSEEYSTLDEFSNVTTPMASRPHSQKEYFPPVQEPGKSPKGKAVSGSSTPTLSHKKSTFVPGAIPFGGLLRLQDEWARTAMPIEMTDDEKSLKSARTPPGRLSISSSGARPSISSNRSSKVGESSRANEQAKKESKSASALQRQLSLSRSASTPELQDLSFLPALKHQALTKPSPKAPKPALKKDKGKQPASARDSDTRELIKPPPIPLPTTKSEGGSAPNSPTSGAYLRDARMSLPRGANAARSPNGVRFPGSSSSTSLASRNSQPEPMAKMFVICCSCKYFHDMPSKIYECMAKPDNLVEDSDLGVSGVISTSVKCPWCGHGMSTSCCAGYAAVVYLREKLH</sequence>
<feature type="region of interest" description="Disordered" evidence="1">
    <location>
        <begin position="595"/>
        <end position="740"/>
    </location>
</feature>